<organism evidence="2 3">
    <name type="scientific">Bathycoccus prasinos</name>
    <dbReference type="NCBI Taxonomy" id="41875"/>
    <lineage>
        <taxon>Eukaryota</taxon>
        <taxon>Viridiplantae</taxon>
        <taxon>Chlorophyta</taxon>
        <taxon>Mamiellophyceae</taxon>
        <taxon>Mamiellales</taxon>
        <taxon>Bathycoccaceae</taxon>
        <taxon>Bathycoccus</taxon>
    </lineage>
</organism>
<keyword evidence="3" id="KW-1185">Reference proteome</keyword>
<dbReference type="KEGG" id="bpg:Bathy07g03140"/>
<dbReference type="Pfam" id="PF01722">
    <property type="entry name" value="BolA"/>
    <property type="match status" value="1"/>
</dbReference>
<sequence length="93" mass="10591">MSASDNNITSDLIESMRVNIREQLEAESVEVMDLSGNGRHVAIKVVSEKFEGKSAVNRQRMVYKAIWMELQDQVHAVNEMVTNTPEEEKKENP</sequence>
<dbReference type="EMBL" id="FO082272">
    <property type="protein sequence ID" value="CCO65995.1"/>
    <property type="molecule type" value="Genomic_DNA"/>
</dbReference>
<dbReference type="STRING" id="41875.K8F1M7"/>
<dbReference type="GO" id="GO:0016226">
    <property type="term" value="P:iron-sulfur cluster assembly"/>
    <property type="evidence" value="ECO:0007669"/>
    <property type="project" value="TreeGrafter"/>
</dbReference>
<dbReference type="RefSeq" id="XP_007511907.1">
    <property type="nucleotide sequence ID" value="XM_007511845.1"/>
</dbReference>
<dbReference type="eggNOG" id="KOG2313">
    <property type="taxonomic scope" value="Eukaryota"/>
</dbReference>
<name>K8F1M7_9CHLO</name>
<accession>K8F1M7</accession>
<proteinExistence type="inferred from homology"/>
<evidence type="ECO:0008006" key="4">
    <source>
        <dbReference type="Google" id="ProtNLM"/>
    </source>
</evidence>
<evidence type="ECO:0000313" key="3">
    <source>
        <dbReference type="Proteomes" id="UP000198341"/>
    </source>
</evidence>
<dbReference type="PIRSF" id="PIRSF003113">
    <property type="entry name" value="BolA"/>
    <property type="match status" value="1"/>
</dbReference>
<evidence type="ECO:0000256" key="1">
    <source>
        <dbReference type="RuleBase" id="RU003860"/>
    </source>
</evidence>
<dbReference type="InterPro" id="IPR036065">
    <property type="entry name" value="BolA-like_sf"/>
</dbReference>
<dbReference type="PANTHER" id="PTHR46230:SF4">
    <property type="entry name" value="PROTEIN BOLA4, CHLOROPLASTIC_MITOCHONDRIAL"/>
    <property type="match status" value="1"/>
</dbReference>
<comment type="similarity">
    <text evidence="1">Belongs to the BolA/IbaG family.</text>
</comment>
<dbReference type="Gene3D" id="3.10.20.90">
    <property type="entry name" value="Phosphatidylinositol 3-kinase Catalytic Subunit, Chain A, domain 1"/>
    <property type="match status" value="1"/>
</dbReference>
<dbReference type="GeneID" id="19014803"/>
<dbReference type="PANTHER" id="PTHR46230">
    <property type="match status" value="1"/>
</dbReference>
<evidence type="ECO:0000313" key="2">
    <source>
        <dbReference type="EMBL" id="CCO65995.1"/>
    </source>
</evidence>
<dbReference type="SUPFAM" id="SSF82657">
    <property type="entry name" value="BolA-like"/>
    <property type="match status" value="1"/>
</dbReference>
<dbReference type="AlphaFoldDB" id="K8F1M7"/>
<gene>
    <name evidence="2" type="ORF">Bathy07g03140</name>
</gene>
<dbReference type="OrthoDB" id="4983at2759"/>
<reference evidence="2 3" key="1">
    <citation type="submission" date="2011-10" db="EMBL/GenBank/DDBJ databases">
        <authorList>
            <person name="Genoscope - CEA"/>
        </authorList>
    </citation>
    <scope>NUCLEOTIDE SEQUENCE [LARGE SCALE GENOMIC DNA]</scope>
    <source>
        <strain evidence="2 3">RCC 1105</strain>
    </source>
</reference>
<dbReference type="Proteomes" id="UP000198341">
    <property type="component" value="Chromosome 7"/>
</dbReference>
<dbReference type="InterPro" id="IPR002634">
    <property type="entry name" value="BolA"/>
</dbReference>
<protein>
    <recommendedName>
        <fullName evidence="4">BolA-like protein</fullName>
    </recommendedName>
</protein>